<name>A0A7D5GPE7_9EURY</name>
<accession>A0A7D5GPE7</accession>
<dbReference type="AlphaFoldDB" id="A0A7D5GPE7"/>
<sequence>MRVKAAAKAKAEEAWSEFLLRCAEAEPVDQELTEEDVYAIVESEIQDRVVDSALR</sequence>
<gene>
    <name evidence="1" type="ORF">HYG82_16630</name>
</gene>
<proteinExistence type="predicted"/>
<dbReference type="EMBL" id="CP058601">
    <property type="protein sequence ID" value="QLG50353.1"/>
    <property type="molecule type" value="Genomic_DNA"/>
</dbReference>
<organism evidence="1 2">
    <name type="scientific">Natrinema halophilum</name>
    <dbReference type="NCBI Taxonomy" id="1699371"/>
    <lineage>
        <taxon>Archaea</taxon>
        <taxon>Methanobacteriati</taxon>
        <taxon>Methanobacteriota</taxon>
        <taxon>Stenosarchaea group</taxon>
        <taxon>Halobacteria</taxon>
        <taxon>Halobacteriales</taxon>
        <taxon>Natrialbaceae</taxon>
        <taxon>Natrinema</taxon>
    </lineage>
</organism>
<dbReference type="KEGG" id="haly:HYG82_16630"/>
<evidence type="ECO:0000313" key="1">
    <source>
        <dbReference type="EMBL" id="QLG50353.1"/>
    </source>
</evidence>
<dbReference type="RefSeq" id="WP_179262772.1">
    <property type="nucleotide sequence ID" value="NZ_CP058601.1"/>
</dbReference>
<protein>
    <submittedName>
        <fullName evidence="1">Uncharacterized protein</fullName>
    </submittedName>
</protein>
<dbReference type="Proteomes" id="UP000509241">
    <property type="component" value="Chromosome"/>
</dbReference>
<dbReference type="GeneID" id="56034951"/>
<keyword evidence="2" id="KW-1185">Reference proteome</keyword>
<reference evidence="1 2" key="1">
    <citation type="submission" date="2020-07" db="EMBL/GenBank/DDBJ databases">
        <authorList>
            <person name="Cui H."/>
        </authorList>
    </citation>
    <scope>NUCLEOTIDE SEQUENCE [LARGE SCALE GENOMIC DNA]</scope>
    <source>
        <strain evidence="1 2">YPL8</strain>
    </source>
</reference>
<evidence type="ECO:0000313" key="2">
    <source>
        <dbReference type="Proteomes" id="UP000509241"/>
    </source>
</evidence>